<evidence type="ECO:0000256" key="4">
    <source>
        <dbReference type="RuleBase" id="RU367031"/>
    </source>
</evidence>
<dbReference type="InterPro" id="IPR005175">
    <property type="entry name" value="PPC_dom"/>
</dbReference>
<dbReference type="InterPro" id="IPR039605">
    <property type="entry name" value="AHL"/>
</dbReference>
<sequence length="362" mass="38302">MEPGDPGRGFYYHHQQPPQPPPPQHHPHPHPHQQPPSQPPAATGNGILPNNSTDTRSSQTLYPHNSVPSAVSSPLQTGVRRKRGRPRKYSTPEQAAAAKRLSSLSSPTSTVPRLSSPSKKDTSQTVGGSSTTTSSSKKPSLGNAGQGFTPYMITVTAGEDVSYKIMSFMQQSKQEICVISASGVISNATLHQPATSGGNITYEGRFDIISLCGSYVRADFESRSGGLSICLCSNDGQIIGGGVDGPLIAAGPVQVIVGAFVISSKNTAAAAAAAVTKEDSSAFPLATTDSSAMIGNNNNHQHQNSDKYPFIIQNATTPLPSPRLSDWRGNNDSRNTSGFNLSGRVNHGENPSPNEDIYQFRD</sequence>
<dbReference type="PANTHER" id="PTHR31500:SF68">
    <property type="entry name" value="AT-HOOK MOTIF NUCLEAR-LOCALIZED PROTEIN 14"/>
    <property type="match status" value="1"/>
</dbReference>
<gene>
    <name evidence="7" type="ORF">LSAT_V11C800389660</name>
</gene>
<comment type="domain">
    <text evidence="4">The PPC domain mediates interactions between AHL proteins.</text>
</comment>
<evidence type="ECO:0000259" key="6">
    <source>
        <dbReference type="PROSITE" id="PS51742"/>
    </source>
</evidence>
<keyword evidence="2 4" id="KW-0238">DNA-binding</keyword>
<keyword evidence="8" id="KW-1185">Reference proteome</keyword>
<feature type="region of interest" description="Disordered" evidence="5">
    <location>
        <begin position="313"/>
        <end position="362"/>
    </location>
</feature>
<dbReference type="EMBL" id="NBSK02000008">
    <property type="protein sequence ID" value="KAJ0190973.1"/>
    <property type="molecule type" value="Genomic_DNA"/>
</dbReference>
<dbReference type="GO" id="GO:0003680">
    <property type="term" value="F:minor groove of adenine-thymine-rich DNA binding"/>
    <property type="evidence" value="ECO:0007669"/>
    <property type="project" value="UniProtKB-UniRule"/>
</dbReference>
<comment type="function">
    <text evidence="4">Transcription factor that specifically binds AT-rich DNA sequences related to the nuclear matrix attachment regions (MARs).</text>
</comment>
<evidence type="ECO:0000256" key="2">
    <source>
        <dbReference type="ARBA" id="ARBA00023125"/>
    </source>
</evidence>
<comment type="subcellular location">
    <subcellularLocation>
        <location evidence="4">Nucleus</location>
    </subcellularLocation>
</comment>
<dbReference type="Gramene" id="rna-gnl|WGS:NBSK|LSAT_8X2600_mrna">
    <property type="protein sequence ID" value="cds-PLY86456.1"/>
    <property type="gene ID" value="gene-LSAT_8X2600"/>
</dbReference>
<proteinExistence type="predicted"/>
<dbReference type="Proteomes" id="UP000235145">
    <property type="component" value="Unassembled WGS sequence"/>
</dbReference>
<evidence type="ECO:0000313" key="7">
    <source>
        <dbReference type="EMBL" id="KAJ0190973.1"/>
    </source>
</evidence>
<evidence type="ECO:0000256" key="5">
    <source>
        <dbReference type="SAM" id="MobiDB-lite"/>
    </source>
</evidence>
<keyword evidence="3 4" id="KW-0804">Transcription</keyword>
<organism evidence="7 8">
    <name type="scientific">Lactuca sativa</name>
    <name type="common">Garden lettuce</name>
    <dbReference type="NCBI Taxonomy" id="4236"/>
    <lineage>
        <taxon>Eukaryota</taxon>
        <taxon>Viridiplantae</taxon>
        <taxon>Streptophyta</taxon>
        <taxon>Embryophyta</taxon>
        <taxon>Tracheophyta</taxon>
        <taxon>Spermatophyta</taxon>
        <taxon>Magnoliopsida</taxon>
        <taxon>eudicotyledons</taxon>
        <taxon>Gunneridae</taxon>
        <taxon>Pentapetalae</taxon>
        <taxon>asterids</taxon>
        <taxon>campanulids</taxon>
        <taxon>Asterales</taxon>
        <taxon>Asteraceae</taxon>
        <taxon>Cichorioideae</taxon>
        <taxon>Cichorieae</taxon>
        <taxon>Lactucinae</taxon>
        <taxon>Lactuca</taxon>
    </lineage>
</organism>
<name>A0A9R1UQ86_LACSA</name>
<evidence type="ECO:0000313" key="8">
    <source>
        <dbReference type="Proteomes" id="UP000235145"/>
    </source>
</evidence>
<dbReference type="CDD" id="cd11378">
    <property type="entry name" value="DUF296"/>
    <property type="match status" value="1"/>
</dbReference>
<accession>A0A9R1UQ86</accession>
<dbReference type="GO" id="GO:0005634">
    <property type="term" value="C:nucleus"/>
    <property type="evidence" value="ECO:0007669"/>
    <property type="project" value="UniProtKB-SubCell"/>
</dbReference>
<keyword evidence="1 4" id="KW-0805">Transcription regulation</keyword>
<comment type="caution">
    <text evidence="7">The sequence shown here is derived from an EMBL/GenBank/DDBJ whole genome shotgun (WGS) entry which is preliminary data.</text>
</comment>
<dbReference type="Pfam" id="PF03479">
    <property type="entry name" value="PCC"/>
    <property type="match status" value="1"/>
</dbReference>
<feature type="domain" description="PPC" evidence="6">
    <location>
        <begin position="144"/>
        <end position="289"/>
    </location>
</feature>
<protein>
    <recommendedName>
        <fullName evidence="4">AT-hook motif nuclear-localized protein</fullName>
    </recommendedName>
</protein>
<feature type="compositionally biased region" description="Basic residues" evidence="5">
    <location>
        <begin position="79"/>
        <end position="88"/>
    </location>
</feature>
<feature type="compositionally biased region" description="Polar residues" evidence="5">
    <location>
        <begin position="48"/>
        <end position="76"/>
    </location>
</feature>
<reference evidence="7 8" key="1">
    <citation type="journal article" date="2017" name="Nat. Commun.">
        <title>Genome assembly with in vitro proximity ligation data and whole-genome triplication in lettuce.</title>
        <authorList>
            <person name="Reyes-Chin-Wo S."/>
            <person name="Wang Z."/>
            <person name="Yang X."/>
            <person name="Kozik A."/>
            <person name="Arikit S."/>
            <person name="Song C."/>
            <person name="Xia L."/>
            <person name="Froenicke L."/>
            <person name="Lavelle D.O."/>
            <person name="Truco M.J."/>
            <person name="Xia R."/>
            <person name="Zhu S."/>
            <person name="Xu C."/>
            <person name="Xu H."/>
            <person name="Xu X."/>
            <person name="Cox K."/>
            <person name="Korf I."/>
            <person name="Meyers B.C."/>
            <person name="Michelmore R.W."/>
        </authorList>
    </citation>
    <scope>NUCLEOTIDE SEQUENCE [LARGE SCALE GENOMIC DNA]</scope>
    <source>
        <strain evidence="8">cv. Salinas</strain>
        <tissue evidence="7">Seedlings</tissue>
    </source>
</reference>
<evidence type="ECO:0000256" key="3">
    <source>
        <dbReference type="ARBA" id="ARBA00023163"/>
    </source>
</evidence>
<dbReference type="SUPFAM" id="SSF117856">
    <property type="entry name" value="AF0104/ALDC/Ptd012-like"/>
    <property type="match status" value="1"/>
</dbReference>
<dbReference type="AlphaFoldDB" id="A0A9R1UQ86"/>
<evidence type="ECO:0000256" key="1">
    <source>
        <dbReference type="ARBA" id="ARBA00023015"/>
    </source>
</evidence>
<feature type="compositionally biased region" description="Low complexity" evidence="5">
    <location>
        <begin position="95"/>
        <end position="136"/>
    </location>
</feature>
<dbReference type="OrthoDB" id="2017193at2759"/>
<dbReference type="PROSITE" id="PS51742">
    <property type="entry name" value="PPC"/>
    <property type="match status" value="1"/>
</dbReference>
<keyword evidence="4" id="KW-0539">Nucleus</keyword>
<feature type="region of interest" description="Disordered" evidence="5">
    <location>
        <begin position="1"/>
        <end position="143"/>
    </location>
</feature>
<dbReference type="Gene3D" id="3.30.1330.80">
    <property type="entry name" value="Hypothetical protein, similar to alpha- acetolactate decarboxylase, domain 2"/>
    <property type="match status" value="1"/>
</dbReference>
<dbReference type="PANTHER" id="PTHR31500">
    <property type="entry name" value="AT-HOOK MOTIF NUCLEAR-LOCALIZED PROTEIN 9"/>
    <property type="match status" value="1"/>
</dbReference>